<dbReference type="Gene3D" id="3.30.70.1170">
    <property type="entry name" value="Sun protein, domain 3"/>
    <property type="match status" value="1"/>
</dbReference>
<dbReference type="InterPro" id="IPR048889">
    <property type="entry name" value="NSUN5_RCM1_N"/>
</dbReference>
<dbReference type="eggNOG" id="KOG2360">
    <property type="taxonomic scope" value="Eukaryota"/>
</dbReference>
<feature type="binding site" evidence="5">
    <location>
        <position position="328"/>
    </location>
    <ligand>
        <name>S-adenosyl-L-methionine</name>
        <dbReference type="ChEBI" id="CHEBI:59789"/>
    </ligand>
</feature>
<dbReference type="InterPro" id="IPR023267">
    <property type="entry name" value="RCMT"/>
</dbReference>
<organism evidence="8 9">
    <name type="scientific">Naumovozyma dairenensis (strain ATCC 10597 / BCRC 20456 / CBS 421 / NBRC 0211 / NRRL Y-12639)</name>
    <name type="common">Saccharomyces dairenensis</name>
    <dbReference type="NCBI Taxonomy" id="1071378"/>
    <lineage>
        <taxon>Eukaryota</taxon>
        <taxon>Fungi</taxon>
        <taxon>Dikarya</taxon>
        <taxon>Ascomycota</taxon>
        <taxon>Saccharomycotina</taxon>
        <taxon>Saccharomycetes</taxon>
        <taxon>Saccharomycetales</taxon>
        <taxon>Saccharomycetaceae</taxon>
        <taxon>Naumovozyma</taxon>
    </lineage>
</organism>
<evidence type="ECO:0000313" key="9">
    <source>
        <dbReference type="Proteomes" id="UP000000689"/>
    </source>
</evidence>
<dbReference type="PROSITE" id="PS51257">
    <property type="entry name" value="PROKAR_LIPOPROTEIN"/>
    <property type="match status" value="1"/>
</dbReference>
<evidence type="ECO:0000313" key="8">
    <source>
        <dbReference type="EMBL" id="CCD25842.2"/>
    </source>
</evidence>
<dbReference type="GeneID" id="11497238"/>
<dbReference type="OMA" id="SFKSRIY"/>
<comment type="similarity">
    <text evidence="5">Belongs to the class I-like SAM-binding methyltransferase superfamily. RsmB/NOP family.</text>
</comment>
<keyword evidence="4 5" id="KW-0694">RNA-binding</keyword>
<dbReference type="STRING" id="1071378.G0WDI1"/>
<feature type="binding site" evidence="5">
    <location>
        <begin position="250"/>
        <end position="256"/>
    </location>
    <ligand>
        <name>S-adenosyl-L-methionine</name>
        <dbReference type="ChEBI" id="CHEBI:59789"/>
    </ligand>
</feature>
<evidence type="ECO:0000256" key="6">
    <source>
        <dbReference type="SAM" id="MobiDB-lite"/>
    </source>
</evidence>
<evidence type="ECO:0000256" key="2">
    <source>
        <dbReference type="ARBA" id="ARBA00022679"/>
    </source>
</evidence>
<dbReference type="GO" id="GO:0005730">
    <property type="term" value="C:nucleolus"/>
    <property type="evidence" value="ECO:0007669"/>
    <property type="project" value="EnsemblFungi"/>
</dbReference>
<feature type="binding site" evidence="5">
    <location>
        <position position="281"/>
    </location>
    <ligand>
        <name>S-adenosyl-L-methionine</name>
        <dbReference type="ChEBI" id="CHEBI:59789"/>
    </ligand>
</feature>
<evidence type="ECO:0000256" key="4">
    <source>
        <dbReference type="ARBA" id="ARBA00022884"/>
    </source>
</evidence>
<dbReference type="FunFam" id="3.40.50.150:FF:000410">
    <property type="entry name" value="S-adenosyl-L-methionine-dependent methyltransferase"/>
    <property type="match status" value="1"/>
</dbReference>
<dbReference type="PRINTS" id="PR02008">
    <property type="entry name" value="RCMTFAMILY"/>
</dbReference>
<dbReference type="PANTHER" id="PTHR22807:SF4">
    <property type="entry name" value="28S RRNA (CYTOSINE-C(5))-METHYLTRANSFERASE"/>
    <property type="match status" value="1"/>
</dbReference>
<dbReference type="RefSeq" id="XP_003671085.2">
    <property type="nucleotide sequence ID" value="XM_003671037.2"/>
</dbReference>
<dbReference type="Gene3D" id="3.40.50.150">
    <property type="entry name" value="Vaccinia Virus protein VP39"/>
    <property type="match status" value="1"/>
</dbReference>
<feature type="active site" description="Nucleophile" evidence="5">
    <location>
        <position position="412"/>
    </location>
</feature>
<evidence type="ECO:0000256" key="3">
    <source>
        <dbReference type="ARBA" id="ARBA00022691"/>
    </source>
</evidence>
<dbReference type="GO" id="GO:0003723">
    <property type="term" value="F:RNA binding"/>
    <property type="evidence" value="ECO:0007669"/>
    <property type="project" value="UniProtKB-UniRule"/>
</dbReference>
<dbReference type="PANTHER" id="PTHR22807">
    <property type="entry name" value="NOP2 YEAST -RELATED NOL1/NOP2/FMU SUN DOMAIN-CONTAINING"/>
    <property type="match status" value="1"/>
</dbReference>
<feature type="compositionally biased region" description="Basic and acidic residues" evidence="6">
    <location>
        <begin position="349"/>
        <end position="361"/>
    </location>
</feature>
<gene>
    <name evidence="8" type="primary">NDAI0G00660</name>
    <name evidence="8" type="ordered locus">NDAI_0G00660</name>
</gene>
<dbReference type="InterPro" id="IPR001678">
    <property type="entry name" value="MeTrfase_RsmB-F_NOP2_dom"/>
</dbReference>
<dbReference type="KEGG" id="ndi:NDAI_0G00660"/>
<protein>
    <recommendedName>
        <fullName evidence="7">SAM-dependent MTase RsmB/NOP-type domain-containing protein</fullName>
    </recommendedName>
</protein>
<keyword evidence="2 5" id="KW-0808">Transferase</keyword>
<keyword evidence="9" id="KW-1185">Reference proteome</keyword>
<name>G0WDI1_NAUDC</name>
<dbReference type="GO" id="GO:0009383">
    <property type="term" value="F:rRNA (cytosine-C5-)-methyltransferase activity"/>
    <property type="evidence" value="ECO:0007669"/>
    <property type="project" value="EnsemblFungi"/>
</dbReference>
<dbReference type="HOGENOM" id="CLU_005316_7_4_1"/>
<feature type="compositionally biased region" description="Acidic residues" evidence="6">
    <location>
        <begin position="362"/>
        <end position="372"/>
    </location>
</feature>
<dbReference type="InterPro" id="IPR029063">
    <property type="entry name" value="SAM-dependent_MTases_sf"/>
</dbReference>
<dbReference type="Pfam" id="PF01189">
    <property type="entry name" value="Methyltr_RsmB-F"/>
    <property type="match status" value="1"/>
</dbReference>
<feature type="binding site" evidence="5">
    <location>
        <position position="309"/>
    </location>
    <ligand>
        <name>S-adenosyl-L-methionine</name>
        <dbReference type="ChEBI" id="CHEBI:59789"/>
    </ligand>
</feature>
<dbReference type="PROSITE" id="PS51686">
    <property type="entry name" value="SAM_MT_RSMB_NOP"/>
    <property type="match status" value="1"/>
</dbReference>
<dbReference type="Pfam" id="PF21153">
    <property type="entry name" value="NSUN5_N"/>
    <property type="match status" value="1"/>
</dbReference>
<dbReference type="SUPFAM" id="SSF53335">
    <property type="entry name" value="S-adenosyl-L-methionine-dependent methyltransferases"/>
    <property type="match status" value="1"/>
</dbReference>
<dbReference type="Proteomes" id="UP000000689">
    <property type="component" value="Chromosome 7"/>
</dbReference>
<evidence type="ECO:0000256" key="5">
    <source>
        <dbReference type="PROSITE-ProRule" id="PRU01023"/>
    </source>
</evidence>
<evidence type="ECO:0000259" key="7">
    <source>
        <dbReference type="PROSITE" id="PS51686"/>
    </source>
</evidence>
<keyword evidence="3 5" id="KW-0949">S-adenosyl-L-methionine</keyword>
<keyword evidence="1 5" id="KW-0489">Methyltransferase</keyword>
<dbReference type="InterPro" id="IPR049560">
    <property type="entry name" value="MeTrfase_RsmB-F_NOP2_cat"/>
</dbReference>
<dbReference type="OrthoDB" id="435282at2759"/>
<dbReference type="GO" id="GO:0070475">
    <property type="term" value="P:rRNA base methylation"/>
    <property type="evidence" value="ECO:0007669"/>
    <property type="project" value="EnsemblFungi"/>
</dbReference>
<proteinExistence type="inferred from homology"/>
<feature type="region of interest" description="Disordered" evidence="6">
    <location>
        <begin position="348"/>
        <end position="375"/>
    </location>
</feature>
<accession>G0WDI1</accession>
<dbReference type="EMBL" id="HE580273">
    <property type="protein sequence ID" value="CCD25842.2"/>
    <property type="molecule type" value="Genomic_DNA"/>
</dbReference>
<sequence>MNFYRDATWVLEYVEQQEAKGRISGSLQTLVLQSCTKYKLKCNPKHVYAVIDSCWKYKPYLEKVMKKSGILDDIPKKKGKPMYSRLTLMLLCHDLLFSKSKRIQMGKHPIKEYVLKHKSRLHSELVRLKLKLKVKNLSEIVDNNDSTEDVTPVRWIRINPLRCYQGRDVNAVLEELGKKFPKRVENWNDIVPGSIYYDEYIPHLYGIHPQDKITSHELYKQGKIIIQDRASCFPAHILNPSKDDIIIDACAAPGNKTTHVASYMFGDAKQEDPHVQIYAFEKDPERAKILEKMIKVAGCSKNIQVTVGDFTKAATPDKFKDVTGFIVDPSCSGSGIFGRKYVDSLNRQRNNDTTDKDKKSTEEDDEVPDEQEDYNKKEDLKTRLAKLSSFQFQVIKHAMSFPTAKKIVYSTCSIHAEENERVVLDLLLDSKVKQWGWKVAAKESVIPTWPRRGKIEEFEEVFRDDPAKCQALADGCIRALPRDDGGIGFFAVCFER</sequence>
<dbReference type="AlphaFoldDB" id="G0WDI1"/>
<reference evidence="8 9" key="1">
    <citation type="journal article" date="2011" name="Proc. Natl. Acad. Sci. U.S.A.">
        <title>Evolutionary erosion of yeast sex chromosomes by mating-type switching accidents.</title>
        <authorList>
            <person name="Gordon J.L."/>
            <person name="Armisen D."/>
            <person name="Proux-Wera E."/>
            <person name="Oheigeartaigh S.S."/>
            <person name="Byrne K.P."/>
            <person name="Wolfe K.H."/>
        </authorList>
    </citation>
    <scope>NUCLEOTIDE SEQUENCE [LARGE SCALE GENOMIC DNA]</scope>
    <source>
        <strain evidence="9">ATCC 10597 / BCRC 20456 / CBS 421 / NBRC 0211 / NRRL Y-12639</strain>
    </source>
</reference>
<feature type="domain" description="SAM-dependent MTase RsmB/NOP-type" evidence="7">
    <location>
        <begin position="144"/>
        <end position="496"/>
    </location>
</feature>
<evidence type="ECO:0000256" key="1">
    <source>
        <dbReference type="ARBA" id="ARBA00022603"/>
    </source>
</evidence>